<feature type="region of interest" description="Disordered" evidence="1">
    <location>
        <begin position="53"/>
        <end position="85"/>
    </location>
</feature>
<name>A0A5B7I987_PORTR</name>
<evidence type="ECO:0000256" key="1">
    <source>
        <dbReference type="SAM" id="MobiDB-lite"/>
    </source>
</evidence>
<feature type="compositionally biased region" description="Gly residues" evidence="1">
    <location>
        <begin position="76"/>
        <end position="85"/>
    </location>
</feature>
<comment type="caution">
    <text evidence="2">The sequence shown here is derived from an EMBL/GenBank/DDBJ whole genome shotgun (WGS) entry which is preliminary data.</text>
</comment>
<gene>
    <name evidence="2" type="ORF">E2C01_074910</name>
</gene>
<sequence>MELCTNGRPCGGETLQYPPITQASQLVILGVDFCVPFAGKCLGVAAIREGVAEGGKAGGEEEEVSLSGDLKEGEVGRGGGGGEAL</sequence>
<accession>A0A5B7I987</accession>
<dbReference type="AlphaFoldDB" id="A0A5B7I987"/>
<reference evidence="2 3" key="1">
    <citation type="submission" date="2019-05" db="EMBL/GenBank/DDBJ databases">
        <title>Another draft genome of Portunus trituberculatus and its Hox gene families provides insights of decapod evolution.</title>
        <authorList>
            <person name="Jeong J.-H."/>
            <person name="Song I."/>
            <person name="Kim S."/>
            <person name="Choi T."/>
            <person name="Kim D."/>
            <person name="Ryu S."/>
            <person name="Kim W."/>
        </authorList>
    </citation>
    <scope>NUCLEOTIDE SEQUENCE [LARGE SCALE GENOMIC DNA]</scope>
    <source>
        <tissue evidence="2">Muscle</tissue>
    </source>
</reference>
<dbReference type="EMBL" id="VSRR010053734">
    <property type="protein sequence ID" value="MPC80332.1"/>
    <property type="molecule type" value="Genomic_DNA"/>
</dbReference>
<proteinExistence type="predicted"/>
<keyword evidence="3" id="KW-1185">Reference proteome</keyword>
<evidence type="ECO:0000313" key="2">
    <source>
        <dbReference type="EMBL" id="MPC80332.1"/>
    </source>
</evidence>
<protein>
    <submittedName>
        <fullName evidence="2">Uncharacterized protein</fullName>
    </submittedName>
</protein>
<evidence type="ECO:0000313" key="3">
    <source>
        <dbReference type="Proteomes" id="UP000324222"/>
    </source>
</evidence>
<dbReference type="Proteomes" id="UP000324222">
    <property type="component" value="Unassembled WGS sequence"/>
</dbReference>
<organism evidence="2 3">
    <name type="scientific">Portunus trituberculatus</name>
    <name type="common">Swimming crab</name>
    <name type="synonym">Neptunus trituberculatus</name>
    <dbReference type="NCBI Taxonomy" id="210409"/>
    <lineage>
        <taxon>Eukaryota</taxon>
        <taxon>Metazoa</taxon>
        <taxon>Ecdysozoa</taxon>
        <taxon>Arthropoda</taxon>
        <taxon>Crustacea</taxon>
        <taxon>Multicrustacea</taxon>
        <taxon>Malacostraca</taxon>
        <taxon>Eumalacostraca</taxon>
        <taxon>Eucarida</taxon>
        <taxon>Decapoda</taxon>
        <taxon>Pleocyemata</taxon>
        <taxon>Brachyura</taxon>
        <taxon>Eubrachyura</taxon>
        <taxon>Portunoidea</taxon>
        <taxon>Portunidae</taxon>
        <taxon>Portuninae</taxon>
        <taxon>Portunus</taxon>
    </lineage>
</organism>